<dbReference type="InterPro" id="IPR011990">
    <property type="entry name" value="TPR-like_helical_dom_sf"/>
</dbReference>
<evidence type="ECO:0000313" key="3">
    <source>
        <dbReference type="EMBL" id="EFG26947.2"/>
    </source>
</evidence>
<proteinExistence type="predicted"/>
<sequence>MSLFSHSFFGHHPDRKADDGSERERVQEPASHSTVPPSDSPSPDTSSAPDAVEIPGRIPGSRWTAFTIPQDVDRHIMPDLPHRDSFPFDQAGWCDMDLFASSSAQGGEDPADDLGITSGFAPAILGFFPDSDHIVPMAFCDSEGNIFTAHDWDSALGQSFLYDQGAEKQFADGDSDGSGNGLITGKPLLSFVRQSRQPIQRVRLEGPQPPSSGGDDDTLMCQRGVVIITDPRSQEGQWASNWLEFDGYFTLEQTVADLPDHLKFQLPYKDIMTIAYFELALYPLSQGINPLYGLGDVSYRLSRQAPLSAMRSIKADVEKLDQAHLTVSGVQEYALTLFADAGAFEQIPGLEAEHGKEPEELVSNKDTQLFIMVWDGLDLIPAMDAIRLESAVNRIRLVSDVIEISDNHGNRATEEYLTAPQVAALDAALLKNPAFNALSTFPVDEYTDPEDSDYAEDPQADADVQGFASVNAADQDDSHGTDDSDDKEPYSHLYLMSDPDDLAQTVEEVNSVEDLFRLAQGAARKCQSEDGTEWSYRQTLARLISYLRMPFRYDATFRANRQEGKAAIAFTVASSWTMPLTYADPHNQEKDGSPWKKYSEAERDAMSTDYNLRLGIILATLAFGAGDDIKEVSIRLDTLGLEEQARQRAQMAQGVVEKLLASFENMRKRLRSMHGQDSFPLSLLDTTDSDESEKKSDPKDGDLHGSQAGMAIPGQGQQGDMNEPLGQSQEEINSTFAQMMKDVDLDAMEKQALAENRKDQSAKQAAEAINREPDSSSDTRSSEQNSDSPMTGSQEDSSGGKSDDSDDQEGFTISFRPETRTAISADSSEDSGLPLIPLTTVTFTRDDFLPLLKELGLQDPRRFYQHFDAAMEPDDQGKLQEIPPTVNIHDDQFSPHGAHDEPEMVERQFDSPTAEALATPDSLGMAIQREDILQWAQEQISKITANRHVSSVDKAQAVMAYVDGIADPELKGQAGKVTTALIDGAEIPQLDLRWVRDFEATREKSNDLVQAGDFSQALKNQQEAIDKLDQHFAYEGIVPRYFNSYADRVIYNHMFALPDEKTVLIPDELFMAHYRIADVLFTMGKPKEAVKHLNKAVSYAPSYTMVHLRQAVGLALIEDWDSAFAATLNAVNIAQDSSDAAFGYYRMAYAAWMRDEFDVAAAAYIMSSDISRSRSFNLQVELDELMDRARSQDLILPHNEQEARKVLEEHDIPIWPNPQVQQIVNQAARICVNNRLFVPAKTLLISSARMASAEEYSMKARRIQVLRSLNA</sequence>
<feature type="repeat" description="TPR" evidence="1">
    <location>
        <begin position="1070"/>
        <end position="1103"/>
    </location>
</feature>
<evidence type="ECO:0000256" key="2">
    <source>
        <dbReference type="SAM" id="MobiDB-lite"/>
    </source>
</evidence>
<feature type="region of interest" description="Disordered" evidence="2">
    <location>
        <begin position="753"/>
        <end position="834"/>
    </location>
</feature>
<dbReference type="EMBL" id="ADCX01000003">
    <property type="protein sequence ID" value="EFG26947.2"/>
    <property type="molecule type" value="Genomic_DNA"/>
</dbReference>
<accession>W5IJ84</accession>
<feature type="compositionally biased region" description="Basic and acidic residues" evidence="2">
    <location>
        <begin position="692"/>
        <end position="703"/>
    </location>
</feature>
<dbReference type="AlphaFoldDB" id="W5IJ84"/>
<dbReference type="HOGENOM" id="CLU_283236_0_0_11"/>
<evidence type="ECO:0000313" key="4">
    <source>
        <dbReference type="Proteomes" id="UP000005777"/>
    </source>
</evidence>
<dbReference type="SMART" id="SM00028">
    <property type="entry name" value="TPR"/>
    <property type="match status" value="3"/>
</dbReference>
<reference evidence="3 4" key="1">
    <citation type="submission" date="2012-01" db="EMBL/GenBank/DDBJ databases">
        <title>The Genome Sequence of Scardovia inopinata F0304.</title>
        <authorList>
            <consortium name="The Broad Institute Genome Sequencing Platform"/>
            <person name="Earl A."/>
            <person name="Ward D."/>
            <person name="Feldgarden M."/>
            <person name="Gevers D."/>
            <person name="Izard J."/>
            <person name="Baranova O.V."/>
            <person name="Blanton J.M."/>
            <person name="Tanner A.C."/>
            <person name="Dewhirst F.E."/>
            <person name="Young S.K."/>
            <person name="Zeng Q."/>
            <person name="Gargeya S."/>
            <person name="Fitzgerald M."/>
            <person name="Haas B."/>
            <person name="Abouelleil A."/>
            <person name="Alvarado L."/>
            <person name="Arachchi H.M."/>
            <person name="Berlin A."/>
            <person name="Chapman S.B."/>
            <person name="Gearin G."/>
            <person name="Goldberg J."/>
            <person name="Griggs A."/>
            <person name="Gujja S."/>
            <person name="Hansen M."/>
            <person name="Heiman D."/>
            <person name="Howarth C."/>
            <person name="Larimer J."/>
            <person name="Lui A."/>
            <person name="MacDonald P.J."/>
            <person name="McCowen C."/>
            <person name="Montmayeur A."/>
            <person name="Murphy C."/>
            <person name="Neiman D."/>
            <person name="Pearson M."/>
            <person name="Priest M."/>
            <person name="Roberts A."/>
            <person name="Saif S."/>
            <person name="Shea T."/>
            <person name="Sisk P."/>
            <person name="Stolte C."/>
            <person name="Sykes S."/>
            <person name="Wortman J."/>
            <person name="Nusbaum C."/>
            <person name="Birren B."/>
        </authorList>
    </citation>
    <scope>NUCLEOTIDE SEQUENCE [LARGE SCALE GENOMIC DNA]</scope>
    <source>
        <strain evidence="3 4">F0304</strain>
    </source>
</reference>
<keyword evidence="1" id="KW-0802">TPR repeat</keyword>
<name>W5IJ84_SCAIO</name>
<feature type="region of interest" description="Disordered" evidence="2">
    <location>
        <begin position="1"/>
        <end position="58"/>
    </location>
</feature>
<dbReference type="InterPro" id="IPR019734">
    <property type="entry name" value="TPR_rpt"/>
</dbReference>
<organism evidence="3 4">
    <name type="scientific">Scardovia inopinata F0304</name>
    <dbReference type="NCBI Taxonomy" id="641146"/>
    <lineage>
        <taxon>Bacteria</taxon>
        <taxon>Bacillati</taxon>
        <taxon>Actinomycetota</taxon>
        <taxon>Actinomycetes</taxon>
        <taxon>Bifidobacteriales</taxon>
        <taxon>Bifidobacteriaceae</taxon>
        <taxon>Scardovia</taxon>
    </lineage>
</organism>
<dbReference type="Gene3D" id="1.25.40.10">
    <property type="entry name" value="Tetratricopeptide repeat domain"/>
    <property type="match status" value="1"/>
</dbReference>
<feature type="compositionally biased region" description="Basic and acidic residues" evidence="2">
    <location>
        <begin position="11"/>
        <end position="27"/>
    </location>
</feature>
<keyword evidence="4" id="KW-1185">Reference proteome</keyword>
<evidence type="ECO:0000256" key="1">
    <source>
        <dbReference type="PROSITE-ProRule" id="PRU00339"/>
    </source>
</evidence>
<feature type="region of interest" description="Disordered" evidence="2">
    <location>
        <begin position="678"/>
        <end position="726"/>
    </location>
</feature>
<dbReference type="PROSITE" id="PS50005">
    <property type="entry name" value="TPR"/>
    <property type="match status" value="1"/>
</dbReference>
<feature type="compositionally biased region" description="Low complexity" evidence="2">
    <location>
        <begin position="33"/>
        <end position="52"/>
    </location>
</feature>
<comment type="caution">
    <text evidence="3">The sequence shown here is derived from an EMBL/GenBank/DDBJ whole genome shotgun (WGS) entry which is preliminary data.</text>
</comment>
<dbReference type="Proteomes" id="UP000005777">
    <property type="component" value="Unassembled WGS sequence"/>
</dbReference>
<gene>
    <name evidence="3" type="ORF">HMPREF9020_00577</name>
</gene>
<dbReference type="RefSeq" id="WP_050752366.1">
    <property type="nucleotide sequence ID" value="NZ_GG770225.1"/>
</dbReference>
<feature type="compositionally biased region" description="Polar residues" evidence="2">
    <location>
        <begin position="776"/>
        <end position="791"/>
    </location>
</feature>
<dbReference type="SUPFAM" id="SSF48452">
    <property type="entry name" value="TPR-like"/>
    <property type="match status" value="1"/>
</dbReference>
<dbReference type="eggNOG" id="COG0457">
    <property type="taxonomic scope" value="Bacteria"/>
</dbReference>
<protein>
    <submittedName>
        <fullName evidence="3">Uncharacterized protein</fullName>
    </submittedName>
</protein>